<keyword evidence="2" id="KW-1185">Reference proteome</keyword>
<proteinExistence type="predicted"/>
<reference evidence="1 2" key="1">
    <citation type="submission" date="2015-10" db="EMBL/GenBank/DDBJ databases">
        <authorList>
            <person name="Millard A."/>
        </authorList>
    </citation>
    <scope>NUCLEOTIDE SEQUENCE [LARGE SCALE GENOMIC DNA]</scope>
</reference>
<protein>
    <submittedName>
        <fullName evidence="1">Uncharacterized protein</fullName>
    </submittedName>
</protein>
<dbReference type="RefSeq" id="YP_009202127.1">
    <property type="nucleotide sequence ID" value="NC_028840.1"/>
</dbReference>
<organism evidence="1 2">
    <name type="scientific">Escherichia phage slur09</name>
    <dbReference type="NCBI Taxonomy" id="1728958"/>
    <lineage>
        <taxon>Viruses</taxon>
        <taxon>Duplodnaviria</taxon>
        <taxon>Heunggongvirae</taxon>
        <taxon>Uroviricota</taxon>
        <taxon>Caudoviricetes</taxon>
        <taxon>Demerecviridae</taxon>
        <taxon>Markadamsvirinae</taxon>
        <taxon>Tequintavirus</taxon>
        <taxon>Tequintavirus slur09</taxon>
    </lineage>
</organism>
<sequence>MEYVYIYADVPVYDSITHKEVKLERFTTLESLNKRKNFHLFGDPKLPASYIYFKVKDTGQEVYLTYDWAVVENTEQSMKALDAFLRIDEEFRVLEKQRNEMRKLLHTYK</sequence>
<name>A0A0M7RE36_9CAUD</name>
<dbReference type="EMBL" id="LN887948">
    <property type="protein sequence ID" value="CUR48967.1"/>
    <property type="molecule type" value="Genomic_DNA"/>
</dbReference>
<dbReference type="KEGG" id="vg:26647797"/>
<evidence type="ECO:0000313" key="2">
    <source>
        <dbReference type="Proteomes" id="UP000202151"/>
    </source>
</evidence>
<evidence type="ECO:0000313" key="1">
    <source>
        <dbReference type="EMBL" id="CUR48967.1"/>
    </source>
</evidence>
<dbReference type="Proteomes" id="UP000202151">
    <property type="component" value="Segment"/>
</dbReference>
<gene>
    <name evidence="1" type="ORF">SLUR09_00081</name>
</gene>
<accession>A0A0M7RE36</accession>
<dbReference type="GeneID" id="26647797"/>